<protein>
    <submittedName>
        <fullName evidence="1">ATP-binding protein</fullName>
    </submittedName>
</protein>
<sequence>MSKRRPFELQLIKLTLIPSIVLLSLTLSTLYFTDISIWLIILTLIISCVVIIYTSYQAHQKLVYQFRSLDNLLDALIKGDYSLRARADNSSGELSDLITSINSLAERLSHQRRISIENQFLVRTVIEHIDVAIIALNQYNQISFYNPAAERLLQLQQSNINQQLLEQLSFVQSLHSGHHEVVELKLGKYQGKFNVHIEEFRESGEQHKLLFITDVRTLLRSEERKAWQKLVRVISHEINNSLSPIASISQTLNKLVSQSKILSQGATFSQVERQSQHNQANELKQDLTQGLKIISQRANSLSNFVNSYKQLTSLPAPNKSPTSIKQLVDKSISLFKHYPIEIKTLEDCIIEFDSIQLEQVMINLIKNAIESMQPLLQQTNHSSANSNSADSPKIEIEWYTEKSIFKLFICDQGSGISNPDNLFIPFYSTKKNGSGIGLVLCRQIIEAHDGYLSLQNRKNCAGCVVCIEIPIIE</sequence>
<proteinExistence type="predicted"/>
<dbReference type="Gene3D" id="3.30.565.10">
    <property type="entry name" value="Histidine kinase-like ATPase, C-terminal domain"/>
    <property type="match status" value="1"/>
</dbReference>
<dbReference type="Pfam" id="PF00989">
    <property type="entry name" value="PAS"/>
    <property type="match status" value="1"/>
</dbReference>
<dbReference type="PRINTS" id="PR00344">
    <property type="entry name" value="BCTRLSENSOR"/>
</dbReference>
<dbReference type="PROSITE" id="PS50109">
    <property type="entry name" value="HIS_KIN"/>
    <property type="match status" value="1"/>
</dbReference>
<dbReference type="InterPro" id="IPR005467">
    <property type="entry name" value="His_kinase_dom"/>
</dbReference>
<dbReference type="Pfam" id="PF02518">
    <property type="entry name" value="HATPase_c"/>
    <property type="match status" value="1"/>
</dbReference>
<dbReference type="Gene3D" id="1.10.287.130">
    <property type="match status" value="1"/>
</dbReference>
<dbReference type="GO" id="GO:0005524">
    <property type="term" value="F:ATP binding"/>
    <property type="evidence" value="ECO:0007669"/>
    <property type="project" value="UniProtKB-KW"/>
</dbReference>
<dbReference type="Gene3D" id="3.30.450.20">
    <property type="entry name" value="PAS domain"/>
    <property type="match status" value="1"/>
</dbReference>
<accession>A0ABV2BTZ2</accession>
<evidence type="ECO:0000313" key="1">
    <source>
        <dbReference type="EMBL" id="MET1255408.1"/>
    </source>
</evidence>
<dbReference type="InterPro" id="IPR003660">
    <property type="entry name" value="HAMP_dom"/>
</dbReference>
<dbReference type="PANTHER" id="PTHR43065:SF46">
    <property type="entry name" value="C4-DICARBOXYLATE TRANSPORT SENSOR PROTEIN DCTB"/>
    <property type="match status" value="1"/>
</dbReference>
<dbReference type="InterPro" id="IPR013767">
    <property type="entry name" value="PAS_fold"/>
</dbReference>
<gene>
    <name evidence="1" type="ORF">ABVT43_09745</name>
</gene>
<keyword evidence="2" id="KW-1185">Reference proteome</keyword>
<dbReference type="PROSITE" id="PS50885">
    <property type="entry name" value="HAMP"/>
    <property type="match status" value="1"/>
</dbReference>
<dbReference type="Gene3D" id="6.10.340.10">
    <property type="match status" value="1"/>
</dbReference>
<keyword evidence="1" id="KW-0547">Nucleotide-binding</keyword>
<name>A0ABV2BTZ2_9GAMM</name>
<dbReference type="Proteomes" id="UP001548189">
    <property type="component" value="Unassembled WGS sequence"/>
</dbReference>
<dbReference type="EMBL" id="JBEVCJ010000009">
    <property type="protein sequence ID" value="MET1255408.1"/>
    <property type="molecule type" value="Genomic_DNA"/>
</dbReference>
<dbReference type="SMART" id="SM00387">
    <property type="entry name" value="HATPase_c"/>
    <property type="match status" value="1"/>
</dbReference>
<organism evidence="1 2">
    <name type="scientific">Aliikangiella maris</name>
    <dbReference type="NCBI Taxonomy" id="3162458"/>
    <lineage>
        <taxon>Bacteria</taxon>
        <taxon>Pseudomonadati</taxon>
        <taxon>Pseudomonadota</taxon>
        <taxon>Gammaproteobacteria</taxon>
        <taxon>Oceanospirillales</taxon>
        <taxon>Pleioneaceae</taxon>
        <taxon>Aliikangiella</taxon>
    </lineage>
</organism>
<comment type="caution">
    <text evidence="1">The sequence shown here is derived from an EMBL/GenBank/DDBJ whole genome shotgun (WGS) entry which is preliminary data.</text>
</comment>
<dbReference type="SUPFAM" id="SSF55874">
    <property type="entry name" value="ATPase domain of HSP90 chaperone/DNA topoisomerase II/histidine kinase"/>
    <property type="match status" value="1"/>
</dbReference>
<keyword evidence="1" id="KW-0067">ATP-binding</keyword>
<dbReference type="PANTHER" id="PTHR43065">
    <property type="entry name" value="SENSOR HISTIDINE KINASE"/>
    <property type="match status" value="1"/>
</dbReference>
<dbReference type="InterPro" id="IPR036890">
    <property type="entry name" value="HATPase_C_sf"/>
</dbReference>
<evidence type="ECO:0000313" key="2">
    <source>
        <dbReference type="Proteomes" id="UP001548189"/>
    </source>
</evidence>
<reference evidence="1 2" key="1">
    <citation type="submission" date="2024-06" db="EMBL/GenBank/DDBJ databases">
        <authorList>
            <person name="Li F."/>
        </authorList>
    </citation>
    <scope>NUCLEOTIDE SEQUENCE [LARGE SCALE GENOMIC DNA]</scope>
    <source>
        <strain evidence="1 2">GXAS 311</strain>
    </source>
</reference>
<dbReference type="InterPro" id="IPR004358">
    <property type="entry name" value="Sig_transdc_His_kin-like_C"/>
</dbReference>
<dbReference type="InterPro" id="IPR003594">
    <property type="entry name" value="HATPase_dom"/>
</dbReference>